<proteinExistence type="predicted"/>
<evidence type="ECO:0000256" key="1">
    <source>
        <dbReference type="SAM" id="MobiDB-lite"/>
    </source>
</evidence>
<comment type="caution">
    <text evidence="2">The sequence shown here is derived from an EMBL/GenBank/DDBJ whole genome shotgun (WGS) entry which is preliminary data.</text>
</comment>
<accession>A0A8X6K8J6</accession>
<sequence>MHCWFCVLPIPNLDATAKARSRPVPELAGQIAKKPISPHNDRPKSDLSLISGFGQPVHEITWGDQPKSEEKGHEQIFGVSIP</sequence>
<dbReference type="OrthoDB" id="10205019at2759"/>
<gene>
    <name evidence="2" type="ORF">TNCT_544501</name>
</gene>
<protein>
    <submittedName>
        <fullName evidence="2">Uncharacterized protein</fullName>
    </submittedName>
</protein>
<dbReference type="Proteomes" id="UP000887116">
    <property type="component" value="Unassembled WGS sequence"/>
</dbReference>
<evidence type="ECO:0000313" key="2">
    <source>
        <dbReference type="EMBL" id="GFQ68600.1"/>
    </source>
</evidence>
<dbReference type="AlphaFoldDB" id="A0A8X6K8J6"/>
<evidence type="ECO:0000313" key="3">
    <source>
        <dbReference type="Proteomes" id="UP000887116"/>
    </source>
</evidence>
<keyword evidence="3" id="KW-1185">Reference proteome</keyword>
<reference evidence="2" key="1">
    <citation type="submission" date="2020-07" db="EMBL/GenBank/DDBJ databases">
        <title>Multicomponent nature underlies the extraordinary mechanical properties of spider dragline silk.</title>
        <authorList>
            <person name="Kono N."/>
            <person name="Nakamura H."/>
            <person name="Mori M."/>
            <person name="Yoshida Y."/>
            <person name="Ohtoshi R."/>
            <person name="Malay A.D."/>
            <person name="Moran D.A.P."/>
            <person name="Tomita M."/>
            <person name="Numata K."/>
            <person name="Arakawa K."/>
        </authorList>
    </citation>
    <scope>NUCLEOTIDE SEQUENCE</scope>
</reference>
<dbReference type="EMBL" id="BMAO01000688">
    <property type="protein sequence ID" value="GFQ68600.1"/>
    <property type="molecule type" value="Genomic_DNA"/>
</dbReference>
<feature type="region of interest" description="Disordered" evidence="1">
    <location>
        <begin position="26"/>
        <end position="82"/>
    </location>
</feature>
<organism evidence="2 3">
    <name type="scientific">Trichonephila clavata</name>
    <name type="common">Joro spider</name>
    <name type="synonym">Nephila clavata</name>
    <dbReference type="NCBI Taxonomy" id="2740835"/>
    <lineage>
        <taxon>Eukaryota</taxon>
        <taxon>Metazoa</taxon>
        <taxon>Ecdysozoa</taxon>
        <taxon>Arthropoda</taxon>
        <taxon>Chelicerata</taxon>
        <taxon>Arachnida</taxon>
        <taxon>Araneae</taxon>
        <taxon>Araneomorphae</taxon>
        <taxon>Entelegynae</taxon>
        <taxon>Araneoidea</taxon>
        <taxon>Nephilidae</taxon>
        <taxon>Trichonephila</taxon>
    </lineage>
</organism>
<name>A0A8X6K8J6_TRICU</name>